<feature type="signal peptide" evidence="1">
    <location>
        <begin position="1"/>
        <end position="18"/>
    </location>
</feature>
<gene>
    <name evidence="2" type="ORF">DILT_LOCUS12828</name>
</gene>
<dbReference type="Proteomes" id="UP000281553">
    <property type="component" value="Unassembled WGS sequence"/>
</dbReference>
<evidence type="ECO:0000313" key="2">
    <source>
        <dbReference type="EMBL" id="VDN17061.1"/>
    </source>
</evidence>
<feature type="chain" id="PRO_5018106906" description="Secreted protein" evidence="1">
    <location>
        <begin position="19"/>
        <end position="67"/>
    </location>
</feature>
<protein>
    <recommendedName>
        <fullName evidence="4">Secreted protein</fullName>
    </recommendedName>
</protein>
<name>A0A3P7MGL2_DIBLA</name>
<dbReference type="EMBL" id="UYRU01067830">
    <property type="protein sequence ID" value="VDN17061.1"/>
    <property type="molecule type" value="Genomic_DNA"/>
</dbReference>
<sequence>MPLLLLLFFGVVVVVAAAAVFTGHLTTIVVLSQQCEIQFLRAKITALLPGEPKQVTTACRDFDELKS</sequence>
<reference evidence="2 3" key="1">
    <citation type="submission" date="2018-11" db="EMBL/GenBank/DDBJ databases">
        <authorList>
            <consortium name="Pathogen Informatics"/>
        </authorList>
    </citation>
    <scope>NUCLEOTIDE SEQUENCE [LARGE SCALE GENOMIC DNA]</scope>
</reference>
<keyword evidence="1" id="KW-0732">Signal</keyword>
<evidence type="ECO:0008006" key="4">
    <source>
        <dbReference type="Google" id="ProtNLM"/>
    </source>
</evidence>
<dbReference type="AlphaFoldDB" id="A0A3P7MGL2"/>
<evidence type="ECO:0000313" key="3">
    <source>
        <dbReference type="Proteomes" id="UP000281553"/>
    </source>
</evidence>
<organism evidence="2 3">
    <name type="scientific">Dibothriocephalus latus</name>
    <name type="common">Fish tapeworm</name>
    <name type="synonym">Diphyllobothrium latum</name>
    <dbReference type="NCBI Taxonomy" id="60516"/>
    <lineage>
        <taxon>Eukaryota</taxon>
        <taxon>Metazoa</taxon>
        <taxon>Spiralia</taxon>
        <taxon>Lophotrochozoa</taxon>
        <taxon>Platyhelminthes</taxon>
        <taxon>Cestoda</taxon>
        <taxon>Eucestoda</taxon>
        <taxon>Diphyllobothriidea</taxon>
        <taxon>Diphyllobothriidae</taxon>
        <taxon>Dibothriocephalus</taxon>
    </lineage>
</organism>
<proteinExistence type="predicted"/>
<accession>A0A3P7MGL2</accession>
<evidence type="ECO:0000256" key="1">
    <source>
        <dbReference type="SAM" id="SignalP"/>
    </source>
</evidence>
<keyword evidence="3" id="KW-1185">Reference proteome</keyword>